<feature type="domain" description="Ground-like" evidence="2">
    <location>
        <begin position="114"/>
        <end position="184"/>
    </location>
</feature>
<dbReference type="WBParaSite" id="MBELARI_LOCUS15172">
    <property type="protein sequence ID" value="MBELARI_LOCUS15172"/>
    <property type="gene ID" value="MBELARI_LOCUS15172"/>
</dbReference>
<name>A0AAF3EW72_9BILA</name>
<organism evidence="3 5">
    <name type="scientific">Mesorhabditis belari</name>
    <dbReference type="NCBI Taxonomy" id="2138241"/>
    <lineage>
        <taxon>Eukaryota</taxon>
        <taxon>Metazoa</taxon>
        <taxon>Ecdysozoa</taxon>
        <taxon>Nematoda</taxon>
        <taxon>Chromadorea</taxon>
        <taxon>Rhabditida</taxon>
        <taxon>Rhabditina</taxon>
        <taxon>Rhabditomorpha</taxon>
        <taxon>Rhabditoidea</taxon>
        <taxon>Rhabditidae</taxon>
        <taxon>Mesorhabditinae</taxon>
        <taxon>Mesorhabditis</taxon>
    </lineage>
</organism>
<keyword evidence="1" id="KW-0732">Signal</keyword>
<dbReference type="Pfam" id="PF04155">
    <property type="entry name" value="Ground-like"/>
    <property type="match status" value="1"/>
</dbReference>
<dbReference type="InterPro" id="IPR007284">
    <property type="entry name" value="Ground-like_dom"/>
</dbReference>
<proteinExistence type="predicted"/>
<evidence type="ECO:0000256" key="1">
    <source>
        <dbReference type="SAM" id="SignalP"/>
    </source>
</evidence>
<keyword evidence="3" id="KW-1185">Reference proteome</keyword>
<evidence type="ECO:0000313" key="5">
    <source>
        <dbReference type="WBParaSite" id="MBELARI_LOCUS18333"/>
    </source>
</evidence>
<feature type="chain" id="PRO_5041856394" evidence="1">
    <location>
        <begin position="23"/>
        <end position="195"/>
    </location>
</feature>
<sequence>MWFLVGFLISTASAFLFGGGNSQCCPPCNPLPICAPQPICPPPPLCLPPPPTLPPISLPKLGGCCNSCGGCMKKVKRSIDEEMMEEPQEPQIEATDAMISRRERASSDDVVKVDAKCNSPELREIIINNMDRVTSVAKKRIQTAAEEELGARFNVICARGDFSYITNTELYCQQTVGDVTCYVFKQLSDIVRSKL</sequence>
<protein>
    <submittedName>
        <fullName evidence="4 5">Ground-like domain-containing protein</fullName>
    </submittedName>
</protein>
<evidence type="ECO:0000259" key="2">
    <source>
        <dbReference type="Pfam" id="PF04155"/>
    </source>
</evidence>
<feature type="signal peptide" evidence="1">
    <location>
        <begin position="1"/>
        <end position="22"/>
    </location>
</feature>
<dbReference type="Proteomes" id="UP000887575">
    <property type="component" value="Unassembled WGS sequence"/>
</dbReference>
<reference evidence="4 5" key="1">
    <citation type="submission" date="2024-02" db="UniProtKB">
        <authorList>
            <consortium name="WormBaseParasite"/>
        </authorList>
    </citation>
    <scope>IDENTIFICATION</scope>
</reference>
<accession>A0AAF3EW72</accession>
<dbReference type="WBParaSite" id="MBELARI_LOCUS18333">
    <property type="protein sequence ID" value="MBELARI_LOCUS18333"/>
    <property type="gene ID" value="MBELARI_LOCUS18333"/>
</dbReference>
<evidence type="ECO:0000313" key="3">
    <source>
        <dbReference type="Proteomes" id="UP000887575"/>
    </source>
</evidence>
<evidence type="ECO:0000313" key="4">
    <source>
        <dbReference type="WBParaSite" id="MBELARI_LOCUS15172"/>
    </source>
</evidence>
<dbReference type="AlphaFoldDB" id="A0AAF3EW72"/>